<evidence type="ECO:0000256" key="8">
    <source>
        <dbReference type="ARBA" id="ARBA00022989"/>
    </source>
</evidence>
<evidence type="ECO:0000256" key="5">
    <source>
        <dbReference type="ARBA" id="ARBA00022741"/>
    </source>
</evidence>
<dbReference type="GO" id="GO:0071363">
    <property type="term" value="P:cellular response to growth factor stimulus"/>
    <property type="evidence" value="ECO:0007669"/>
    <property type="project" value="TreeGrafter"/>
</dbReference>
<keyword evidence="7" id="KW-0067">ATP-binding</keyword>
<dbReference type="AlphaFoldDB" id="A0A087UMJ0"/>
<dbReference type="Proteomes" id="UP000054359">
    <property type="component" value="Unassembled WGS sequence"/>
</dbReference>
<evidence type="ECO:0000256" key="6">
    <source>
        <dbReference type="ARBA" id="ARBA00022777"/>
    </source>
</evidence>
<keyword evidence="4" id="KW-0812">Transmembrane</keyword>
<evidence type="ECO:0000256" key="4">
    <source>
        <dbReference type="ARBA" id="ARBA00022692"/>
    </source>
</evidence>
<keyword evidence="5" id="KW-0547">Nucleotide-binding</keyword>
<name>A0A087UMJ0_STEMI</name>
<evidence type="ECO:0000256" key="2">
    <source>
        <dbReference type="ARBA" id="ARBA00022527"/>
    </source>
</evidence>
<organism evidence="11 12">
    <name type="scientific">Stegodyphus mimosarum</name>
    <name type="common">African social velvet spider</name>
    <dbReference type="NCBI Taxonomy" id="407821"/>
    <lineage>
        <taxon>Eukaryota</taxon>
        <taxon>Metazoa</taxon>
        <taxon>Ecdysozoa</taxon>
        <taxon>Arthropoda</taxon>
        <taxon>Chelicerata</taxon>
        <taxon>Arachnida</taxon>
        <taxon>Araneae</taxon>
        <taxon>Araneomorphae</taxon>
        <taxon>Entelegynae</taxon>
        <taxon>Eresoidea</taxon>
        <taxon>Eresidae</taxon>
        <taxon>Stegodyphus</taxon>
    </lineage>
</organism>
<dbReference type="GO" id="GO:0005524">
    <property type="term" value="F:ATP binding"/>
    <property type="evidence" value="ECO:0007669"/>
    <property type="project" value="UniProtKB-KW"/>
</dbReference>
<evidence type="ECO:0000313" key="12">
    <source>
        <dbReference type="Proteomes" id="UP000054359"/>
    </source>
</evidence>
<keyword evidence="9" id="KW-0472">Membrane</keyword>
<dbReference type="GO" id="GO:0004675">
    <property type="term" value="F:transmembrane receptor protein serine/threonine kinase activity"/>
    <property type="evidence" value="ECO:0007669"/>
    <property type="project" value="InterPro"/>
</dbReference>
<evidence type="ECO:0000256" key="10">
    <source>
        <dbReference type="ARBA" id="ARBA00023170"/>
    </source>
</evidence>
<reference evidence="11 12" key="1">
    <citation type="submission" date="2013-11" db="EMBL/GenBank/DDBJ databases">
        <title>Genome sequencing of Stegodyphus mimosarum.</title>
        <authorList>
            <person name="Bechsgaard J."/>
        </authorList>
    </citation>
    <scope>NUCLEOTIDE SEQUENCE [LARGE SCALE GENOMIC DNA]</scope>
</reference>
<dbReference type="PANTHER" id="PTHR23255">
    <property type="entry name" value="TRANSFORMING GROWTH FACTOR-BETA RECEPTOR TYPE I AND II"/>
    <property type="match status" value="1"/>
</dbReference>
<dbReference type="OMA" id="FNENWIN"/>
<keyword evidence="2" id="KW-0723">Serine/threonine-protein kinase</keyword>
<keyword evidence="8" id="KW-1133">Transmembrane helix</keyword>
<keyword evidence="10 11" id="KW-0675">Receptor</keyword>
<dbReference type="GO" id="GO:0005886">
    <property type="term" value="C:plasma membrane"/>
    <property type="evidence" value="ECO:0007669"/>
    <property type="project" value="TreeGrafter"/>
</dbReference>
<sequence length="60" mass="7030">MVPSDPSIDEMKKVVCFDKQRPPIPNRWQSCEALRVISKVMKECWYHNSAARLTALRIKK</sequence>
<dbReference type="STRING" id="407821.A0A087UMJ0"/>
<keyword evidence="12" id="KW-1185">Reference proteome</keyword>
<evidence type="ECO:0000256" key="1">
    <source>
        <dbReference type="ARBA" id="ARBA00004167"/>
    </source>
</evidence>
<protein>
    <submittedName>
        <fullName evidence="11">TGF-beta receptor type-1</fullName>
    </submittedName>
</protein>
<dbReference type="EMBL" id="KK120567">
    <property type="protein sequence ID" value="KFM78579.1"/>
    <property type="molecule type" value="Genomic_DNA"/>
</dbReference>
<keyword evidence="3" id="KW-0808">Transferase</keyword>
<evidence type="ECO:0000256" key="9">
    <source>
        <dbReference type="ARBA" id="ARBA00023136"/>
    </source>
</evidence>
<proteinExistence type="predicted"/>
<dbReference type="OrthoDB" id="69842at2759"/>
<comment type="subcellular location">
    <subcellularLocation>
        <location evidence="1">Membrane</location>
        <topology evidence="1">Single-pass membrane protein</topology>
    </subcellularLocation>
</comment>
<feature type="non-terminal residue" evidence="11">
    <location>
        <position position="60"/>
    </location>
</feature>
<evidence type="ECO:0000313" key="11">
    <source>
        <dbReference type="EMBL" id="KFM78579.1"/>
    </source>
</evidence>
<evidence type="ECO:0000256" key="7">
    <source>
        <dbReference type="ARBA" id="ARBA00022840"/>
    </source>
</evidence>
<gene>
    <name evidence="11" type="ORF">X975_04141</name>
</gene>
<evidence type="ECO:0000256" key="3">
    <source>
        <dbReference type="ARBA" id="ARBA00022679"/>
    </source>
</evidence>
<dbReference type="InterPro" id="IPR000333">
    <property type="entry name" value="TGFB_receptor"/>
</dbReference>
<dbReference type="Gene3D" id="1.10.510.10">
    <property type="entry name" value="Transferase(Phosphotransferase) domain 1"/>
    <property type="match status" value="1"/>
</dbReference>
<keyword evidence="6" id="KW-0418">Kinase</keyword>
<dbReference type="PANTHER" id="PTHR23255:SF71">
    <property type="entry name" value="RECEPTOR PROTEIN SERINE_THREONINE KINASE"/>
    <property type="match status" value="1"/>
</dbReference>
<accession>A0A087UMJ0</accession>
<dbReference type="GO" id="GO:0043235">
    <property type="term" value="C:receptor complex"/>
    <property type="evidence" value="ECO:0007669"/>
    <property type="project" value="TreeGrafter"/>
</dbReference>